<evidence type="ECO:0000313" key="1">
    <source>
        <dbReference type="EMBL" id="MFC7666450.1"/>
    </source>
</evidence>
<reference evidence="2" key="1">
    <citation type="journal article" date="2019" name="Int. J. Syst. Evol. Microbiol.">
        <title>The Global Catalogue of Microorganisms (GCM) 10K type strain sequencing project: providing services to taxonomists for standard genome sequencing and annotation.</title>
        <authorList>
            <consortium name="The Broad Institute Genomics Platform"/>
            <consortium name="The Broad Institute Genome Sequencing Center for Infectious Disease"/>
            <person name="Wu L."/>
            <person name="Ma J."/>
        </authorList>
    </citation>
    <scope>NUCLEOTIDE SEQUENCE [LARGE SCALE GENOMIC DNA]</scope>
    <source>
        <strain evidence="2">JCM 19635</strain>
    </source>
</reference>
<dbReference type="RefSeq" id="WP_380200167.1">
    <property type="nucleotide sequence ID" value="NZ_JBHTEK010000001.1"/>
</dbReference>
<dbReference type="Proteomes" id="UP001596513">
    <property type="component" value="Unassembled WGS sequence"/>
</dbReference>
<comment type="caution">
    <text evidence="1">The sequence shown here is derived from an EMBL/GenBank/DDBJ whole genome shotgun (WGS) entry which is preliminary data.</text>
</comment>
<protein>
    <submittedName>
        <fullName evidence="1">Uncharacterized protein</fullName>
    </submittedName>
</protein>
<proteinExistence type="predicted"/>
<accession>A0ABW2TZ13</accession>
<sequence>MILDTAALLFAAVEGPRSRQIELTFKAGCLALNRVYRFFDDKAGTESASLLPAEAEAEPGRADFEAAYQDLCGRGLELNQDRDAAWARYRELRTRYAPALMFLSRLTMAPGIKTAV</sequence>
<gene>
    <name evidence="1" type="ORF">ACFQT0_02690</name>
</gene>
<organism evidence="1 2">
    <name type="scientific">Hymenobacter humi</name>
    <dbReference type="NCBI Taxonomy" id="1411620"/>
    <lineage>
        <taxon>Bacteria</taxon>
        <taxon>Pseudomonadati</taxon>
        <taxon>Bacteroidota</taxon>
        <taxon>Cytophagia</taxon>
        <taxon>Cytophagales</taxon>
        <taxon>Hymenobacteraceae</taxon>
        <taxon>Hymenobacter</taxon>
    </lineage>
</organism>
<name>A0ABW2TZ13_9BACT</name>
<dbReference type="EMBL" id="JBHTEK010000001">
    <property type="protein sequence ID" value="MFC7666450.1"/>
    <property type="molecule type" value="Genomic_DNA"/>
</dbReference>
<evidence type="ECO:0000313" key="2">
    <source>
        <dbReference type="Proteomes" id="UP001596513"/>
    </source>
</evidence>
<keyword evidence="2" id="KW-1185">Reference proteome</keyword>